<keyword evidence="5 7" id="KW-1133">Transmembrane helix</keyword>
<dbReference type="GO" id="GO:0005886">
    <property type="term" value="C:plasma membrane"/>
    <property type="evidence" value="ECO:0007669"/>
    <property type="project" value="UniProtKB-SubCell"/>
</dbReference>
<dbReference type="eggNOG" id="COG2194">
    <property type="taxonomic scope" value="Bacteria"/>
</dbReference>
<keyword evidence="6 7" id="KW-0472">Membrane</keyword>
<dbReference type="PANTHER" id="PTHR30443:SF0">
    <property type="entry name" value="PHOSPHOETHANOLAMINE TRANSFERASE EPTA"/>
    <property type="match status" value="1"/>
</dbReference>
<dbReference type="SUPFAM" id="SSF53649">
    <property type="entry name" value="Alkaline phosphatase-like"/>
    <property type="match status" value="1"/>
</dbReference>
<evidence type="ECO:0000256" key="1">
    <source>
        <dbReference type="ARBA" id="ARBA00004651"/>
    </source>
</evidence>
<keyword evidence="2" id="KW-1003">Cell membrane</keyword>
<evidence type="ECO:0000256" key="4">
    <source>
        <dbReference type="ARBA" id="ARBA00022692"/>
    </source>
</evidence>
<dbReference type="InterPro" id="IPR000917">
    <property type="entry name" value="Sulfatase_N"/>
</dbReference>
<dbReference type="EMBL" id="CP020867">
    <property type="protein sequence ID" value="ARJ57391.1"/>
    <property type="molecule type" value="Genomic_DNA"/>
</dbReference>
<feature type="domain" description="Sulfatase N-terminal" evidence="8">
    <location>
        <begin position="215"/>
        <end position="445"/>
    </location>
</feature>
<feature type="transmembrane region" description="Helical" evidence="7">
    <location>
        <begin position="140"/>
        <end position="160"/>
    </location>
</feature>
<dbReference type="PANTHER" id="PTHR30443">
    <property type="entry name" value="INNER MEMBRANE PROTEIN"/>
    <property type="match status" value="1"/>
</dbReference>
<gene>
    <name evidence="9" type="ORF">CCUN_1826</name>
</gene>
<dbReference type="InterPro" id="IPR040423">
    <property type="entry name" value="PEA_transferase"/>
</dbReference>
<accession>A0A1W6BZ64</accession>
<dbReference type="InterPro" id="IPR017850">
    <property type="entry name" value="Alkaline_phosphatase_core_sf"/>
</dbReference>
<evidence type="ECO:0000256" key="6">
    <source>
        <dbReference type="ARBA" id="ARBA00023136"/>
    </source>
</evidence>
<name>A0A1W6BZ64_9BACT</name>
<feature type="transmembrane region" description="Helical" evidence="7">
    <location>
        <begin position="64"/>
        <end position="84"/>
    </location>
</feature>
<dbReference type="Gene3D" id="3.40.720.10">
    <property type="entry name" value="Alkaline Phosphatase, subunit A"/>
    <property type="match status" value="1"/>
</dbReference>
<protein>
    <submittedName>
        <fullName evidence="9">Sulfatase</fullName>
    </submittedName>
</protein>
<keyword evidence="4 7" id="KW-0812">Transmembrane</keyword>
<sequence>MFHLRKWGGYLALSLATFLAFIATGFIFSLVNDFYSPRLSFQFLAAFIPASLILPLVKPRFLSLCLFVLFLLMELIQFSHIFYFKTPLNVYSLHLMWGEFKEIALASQGVLPWGLFHVFVLLCVYGTLIFLYLKIQSKTSFIATILLILLLSILPYKALFKSPHIRNFVPRNDDISLLNDLKVFTAYFLIYLKTKNKDIPKYLPYELSYEKVSPRNIVLILGESVNANHIALLGYERNTTPKLKELALNDENFIAKKALSSSVLTNVSLPMFMNISYNHNDIQHILNENTHLFKLAKQAGFKTYYISNQEESLLSYMSSNFIDVLYTKENYALKSSKIGDLVLLKKLDELAPLFKEGSNFIVFHQRSSHVPYKDQYKGYKQADVFPLSRDLNQNIINTYDNSIIFDDYVLSHIFEKFKTMKTPTYILFVPDHGETLGELGENNQSEFHHGFLSKNVANIPIFASAYGVKKDDEFIKDLRQIFTPTHYELGVALAKLMGFKIINPNFKQGIFYINGNDLAGNNGYIEVLKQGEKLEFKTHSP</sequence>
<dbReference type="STRING" id="1121267.CCUN_1826"/>
<dbReference type="GO" id="GO:0016776">
    <property type="term" value="F:phosphotransferase activity, phosphate group as acceptor"/>
    <property type="evidence" value="ECO:0007669"/>
    <property type="project" value="TreeGrafter"/>
</dbReference>
<organism evidence="9 10">
    <name type="scientific">Campylobacter cuniculorum DSM 23162 = LMG 24588</name>
    <dbReference type="NCBI Taxonomy" id="1121267"/>
    <lineage>
        <taxon>Bacteria</taxon>
        <taxon>Pseudomonadati</taxon>
        <taxon>Campylobacterota</taxon>
        <taxon>Epsilonproteobacteria</taxon>
        <taxon>Campylobacterales</taxon>
        <taxon>Campylobacteraceae</taxon>
        <taxon>Campylobacter</taxon>
    </lineage>
</organism>
<dbReference type="KEGG" id="ccun:CCUN_1826"/>
<dbReference type="GO" id="GO:0009244">
    <property type="term" value="P:lipopolysaccharide core region biosynthetic process"/>
    <property type="evidence" value="ECO:0007669"/>
    <property type="project" value="TreeGrafter"/>
</dbReference>
<evidence type="ECO:0000256" key="3">
    <source>
        <dbReference type="ARBA" id="ARBA00022679"/>
    </source>
</evidence>
<evidence type="ECO:0000256" key="5">
    <source>
        <dbReference type="ARBA" id="ARBA00022989"/>
    </source>
</evidence>
<evidence type="ECO:0000259" key="8">
    <source>
        <dbReference type="Pfam" id="PF00884"/>
    </source>
</evidence>
<evidence type="ECO:0000313" key="10">
    <source>
        <dbReference type="Proteomes" id="UP000192902"/>
    </source>
</evidence>
<evidence type="ECO:0000313" key="9">
    <source>
        <dbReference type="EMBL" id="ARJ57391.1"/>
    </source>
</evidence>
<feature type="transmembrane region" description="Helical" evidence="7">
    <location>
        <begin position="110"/>
        <end position="133"/>
    </location>
</feature>
<dbReference type="RefSeq" id="WP_169712501.1">
    <property type="nucleotide sequence ID" value="NZ_CP020867.1"/>
</dbReference>
<dbReference type="CDD" id="cd16017">
    <property type="entry name" value="LptA"/>
    <property type="match status" value="1"/>
</dbReference>
<dbReference type="AlphaFoldDB" id="A0A1W6BZ64"/>
<reference evidence="9 10" key="1">
    <citation type="submission" date="2017-04" db="EMBL/GenBank/DDBJ databases">
        <title>Complete genome sequence of the Campylobacter cuniculorum type strain LMG24588.</title>
        <authorList>
            <person name="Miller W.G."/>
            <person name="Yee E."/>
            <person name="Revez J."/>
            <person name="Bono J.L."/>
            <person name="Rossi M."/>
        </authorList>
    </citation>
    <scope>NUCLEOTIDE SEQUENCE [LARGE SCALE GENOMIC DNA]</scope>
    <source>
        <strain evidence="9 10">LMG 24588</strain>
    </source>
</reference>
<dbReference type="Proteomes" id="UP000192902">
    <property type="component" value="Chromosome"/>
</dbReference>
<dbReference type="InterPro" id="IPR058130">
    <property type="entry name" value="PEA_transf_C"/>
</dbReference>
<keyword evidence="3" id="KW-0808">Transferase</keyword>
<dbReference type="Pfam" id="PF00884">
    <property type="entry name" value="Sulfatase"/>
    <property type="match status" value="1"/>
</dbReference>
<evidence type="ECO:0000256" key="2">
    <source>
        <dbReference type="ARBA" id="ARBA00022475"/>
    </source>
</evidence>
<proteinExistence type="predicted"/>
<evidence type="ECO:0000256" key="7">
    <source>
        <dbReference type="SAM" id="Phobius"/>
    </source>
</evidence>
<feature type="transmembrane region" description="Helical" evidence="7">
    <location>
        <begin position="7"/>
        <end position="27"/>
    </location>
</feature>
<comment type="subcellular location">
    <subcellularLocation>
        <location evidence="1">Cell membrane</location>
        <topology evidence="1">Multi-pass membrane protein</topology>
    </subcellularLocation>
</comment>
<feature type="transmembrane region" description="Helical" evidence="7">
    <location>
        <begin position="39"/>
        <end position="57"/>
    </location>
</feature>